<dbReference type="GO" id="GO:0030246">
    <property type="term" value="F:carbohydrate binding"/>
    <property type="evidence" value="ECO:0007669"/>
    <property type="project" value="UniProtKB-ARBA"/>
</dbReference>
<evidence type="ECO:0000259" key="4">
    <source>
        <dbReference type="Pfam" id="PF13407"/>
    </source>
</evidence>
<dbReference type="PROSITE" id="PS51257">
    <property type="entry name" value="PROKAR_LIPOPROTEIN"/>
    <property type="match status" value="1"/>
</dbReference>
<gene>
    <name evidence="5" type="ORF">IAA89_00740</name>
</gene>
<dbReference type="SUPFAM" id="SSF53822">
    <property type="entry name" value="Periplasmic binding protein-like I"/>
    <property type="match status" value="1"/>
</dbReference>
<evidence type="ECO:0000256" key="3">
    <source>
        <dbReference type="ARBA" id="ARBA00022729"/>
    </source>
</evidence>
<dbReference type="Proteomes" id="UP000823614">
    <property type="component" value="Unassembled WGS sequence"/>
</dbReference>
<evidence type="ECO:0000256" key="1">
    <source>
        <dbReference type="ARBA" id="ARBA00004196"/>
    </source>
</evidence>
<dbReference type="InterPro" id="IPR025997">
    <property type="entry name" value="SBP_2_dom"/>
</dbReference>
<dbReference type="PANTHER" id="PTHR46847">
    <property type="entry name" value="D-ALLOSE-BINDING PERIPLASMIC PROTEIN-RELATED"/>
    <property type="match status" value="1"/>
</dbReference>
<dbReference type="EMBL" id="JADIMP010000014">
    <property type="protein sequence ID" value="MBO8440968.1"/>
    <property type="molecule type" value="Genomic_DNA"/>
</dbReference>
<accession>A0A9D9E4V8</accession>
<keyword evidence="3" id="KW-0732">Signal</keyword>
<proteinExistence type="inferred from homology"/>
<reference evidence="5" key="1">
    <citation type="submission" date="2020-10" db="EMBL/GenBank/DDBJ databases">
        <authorList>
            <person name="Gilroy R."/>
        </authorList>
    </citation>
    <scope>NUCLEOTIDE SEQUENCE</scope>
    <source>
        <strain evidence="5">C6-149</strain>
    </source>
</reference>
<dbReference type="Gene3D" id="3.40.50.2300">
    <property type="match status" value="1"/>
</dbReference>
<evidence type="ECO:0000313" key="6">
    <source>
        <dbReference type="Proteomes" id="UP000823614"/>
    </source>
</evidence>
<protein>
    <submittedName>
        <fullName evidence="5">Substrate-binding domain-containing protein</fullName>
    </submittedName>
</protein>
<comment type="subcellular location">
    <subcellularLocation>
        <location evidence="1">Cell envelope</location>
    </subcellularLocation>
</comment>
<dbReference type="PANTHER" id="PTHR46847:SF1">
    <property type="entry name" value="D-ALLOSE-BINDING PERIPLASMIC PROTEIN-RELATED"/>
    <property type="match status" value="1"/>
</dbReference>
<sequence length="117" mass="12850">MKKRKNNIIALGILLISLLLLSSCKAVSLTPPDFTNHQVHKLAKNKIKIGVSLSTLNNPFFISLKKGITQEAKSNGSKVQLFDAQNDSSKQNNDIEDLIQKKVNVIIINPVDSDAIV</sequence>
<dbReference type="AlphaFoldDB" id="A0A9D9E4V8"/>
<reference evidence="5" key="2">
    <citation type="journal article" date="2021" name="PeerJ">
        <title>Extensive microbial diversity within the chicken gut microbiome revealed by metagenomics and culture.</title>
        <authorList>
            <person name="Gilroy R."/>
            <person name="Ravi A."/>
            <person name="Getino M."/>
            <person name="Pursley I."/>
            <person name="Horton D.L."/>
            <person name="Alikhan N.F."/>
            <person name="Baker D."/>
            <person name="Gharbi K."/>
            <person name="Hall N."/>
            <person name="Watson M."/>
            <person name="Adriaenssens E.M."/>
            <person name="Foster-Nyarko E."/>
            <person name="Jarju S."/>
            <person name="Secka A."/>
            <person name="Antonio M."/>
            <person name="Oren A."/>
            <person name="Chaudhuri R.R."/>
            <person name="La Ragione R."/>
            <person name="Hildebrand F."/>
            <person name="Pallen M.J."/>
        </authorList>
    </citation>
    <scope>NUCLEOTIDE SEQUENCE</scope>
    <source>
        <strain evidence="5">C6-149</strain>
    </source>
</reference>
<feature type="non-terminal residue" evidence="5">
    <location>
        <position position="117"/>
    </location>
</feature>
<feature type="domain" description="Periplasmic binding protein" evidence="4">
    <location>
        <begin position="49"/>
        <end position="116"/>
    </location>
</feature>
<evidence type="ECO:0000313" key="5">
    <source>
        <dbReference type="EMBL" id="MBO8440968.1"/>
    </source>
</evidence>
<dbReference type="InterPro" id="IPR028082">
    <property type="entry name" value="Peripla_BP_I"/>
</dbReference>
<dbReference type="GO" id="GO:0030313">
    <property type="term" value="C:cell envelope"/>
    <property type="evidence" value="ECO:0007669"/>
    <property type="project" value="UniProtKB-SubCell"/>
</dbReference>
<evidence type="ECO:0000256" key="2">
    <source>
        <dbReference type="ARBA" id="ARBA00007639"/>
    </source>
</evidence>
<comment type="caution">
    <text evidence="5">The sequence shown here is derived from an EMBL/GenBank/DDBJ whole genome shotgun (WGS) entry which is preliminary data.</text>
</comment>
<dbReference type="Pfam" id="PF13407">
    <property type="entry name" value="Peripla_BP_4"/>
    <property type="match status" value="1"/>
</dbReference>
<organism evidence="5 6">
    <name type="scientific">Candidatus Gallilactobacillus intestinavium</name>
    <dbReference type="NCBI Taxonomy" id="2840838"/>
    <lineage>
        <taxon>Bacteria</taxon>
        <taxon>Bacillati</taxon>
        <taxon>Bacillota</taxon>
        <taxon>Bacilli</taxon>
        <taxon>Lactobacillales</taxon>
        <taxon>Lactobacillaceae</taxon>
        <taxon>Lactobacillaceae incertae sedis</taxon>
        <taxon>Candidatus Gallilactobacillus</taxon>
    </lineage>
</organism>
<comment type="similarity">
    <text evidence="2">Belongs to the bacterial solute-binding protein 2 family.</text>
</comment>
<name>A0A9D9E4V8_9LACO</name>